<evidence type="ECO:0000313" key="4">
    <source>
        <dbReference type="EMBL" id="GES33992.1"/>
    </source>
</evidence>
<keyword evidence="1" id="KW-0808">Transferase</keyword>
<evidence type="ECO:0000259" key="3">
    <source>
        <dbReference type="Pfam" id="PF01583"/>
    </source>
</evidence>
<dbReference type="GO" id="GO:0019379">
    <property type="term" value="P:sulfate assimilation, phosphoadenylyl sulfate reduction by phosphoadenylyl-sulfate reductase (thioredoxin)"/>
    <property type="evidence" value="ECO:0007669"/>
    <property type="project" value="TreeGrafter"/>
</dbReference>
<name>A0A5J4LPS0_9ACTN</name>
<feature type="compositionally biased region" description="Gly residues" evidence="2">
    <location>
        <begin position="206"/>
        <end position="215"/>
    </location>
</feature>
<keyword evidence="4" id="KW-0418">Kinase</keyword>
<dbReference type="Proteomes" id="UP000325598">
    <property type="component" value="Unassembled WGS sequence"/>
</dbReference>
<dbReference type="EMBL" id="BLAG01000023">
    <property type="protein sequence ID" value="GES33992.1"/>
    <property type="molecule type" value="Genomic_DNA"/>
</dbReference>
<organism evidence="4 5">
    <name type="scientific">Streptomyces angustmyceticus</name>
    <dbReference type="NCBI Taxonomy" id="285578"/>
    <lineage>
        <taxon>Bacteria</taxon>
        <taxon>Bacillati</taxon>
        <taxon>Actinomycetota</taxon>
        <taxon>Actinomycetes</taxon>
        <taxon>Kitasatosporales</taxon>
        <taxon>Streptomycetaceae</taxon>
        <taxon>Streptomyces</taxon>
    </lineage>
</organism>
<reference evidence="4 5" key="1">
    <citation type="submission" date="2019-10" db="EMBL/GenBank/DDBJ databases">
        <title>Whole genome shotgun sequence of Streptomyces angustmyceticus NBRC 3934.</title>
        <authorList>
            <person name="Hosoyama A."/>
            <person name="Ichikawa N."/>
            <person name="Kimura A."/>
            <person name="Kitahashi Y."/>
            <person name="Komaki H."/>
            <person name="Uohara A."/>
        </authorList>
    </citation>
    <scope>NUCLEOTIDE SEQUENCE [LARGE SCALE GENOMIC DNA]</scope>
    <source>
        <strain evidence="4 5">NBRC 3934</strain>
    </source>
</reference>
<proteinExistence type="predicted"/>
<keyword evidence="5" id="KW-1185">Reference proteome</keyword>
<comment type="caution">
    <text evidence="4">The sequence shown here is derived from an EMBL/GenBank/DDBJ whole genome shotgun (WGS) entry which is preliminary data.</text>
</comment>
<dbReference type="Gene3D" id="3.40.50.300">
    <property type="entry name" value="P-loop containing nucleotide triphosphate hydrolases"/>
    <property type="match status" value="1"/>
</dbReference>
<dbReference type="Pfam" id="PF01583">
    <property type="entry name" value="APS_kinase"/>
    <property type="match status" value="1"/>
</dbReference>
<sequence length="215" mass="22121">MNDDSLRCGCAGATVWFTGLPGSGKTTLAQALAGALRAQRHRVEILDGDALHATLPTGPGPAREDRGHHVERTGLAAEVLARNGFITLVSATATATAPGRDSREAVRRRHEATGTPYVEVHLDTPRAVCAERRRAGHLTGPAAALAAGDQAYAAPAGPDLRLATHRQSVPEAAAAVYALLIDKGVVRSRCPGTPAPLLPDPVAGHGPSGGDGIRP</sequence>
<evidence type="ECO:0000256" key="1">
    <source>
        <dbReference type="ARBA" id="ARBA00022679"/>
    </source>
</evidence>
<dbReference type="SUPFAM" id="SSF52540">
    <property type="entry name" value="P-loop containing nucleoside triphosphate hydrolases"/>
    <property type="match status" value="1"/>
</dbReference>
<dbReference type="PANTHER" id="PTHR42700">
    <property type="entry name" value="SULFATE ADENYLYLTRANSFERASE"/>
    <property type="match status" value="1"/>
</dbReference>
<dbReference type="InterPro" id="IPR059117">
    <property type="entry name" value="APS_kinase_dom"/>
</dbReference>
<dbReference type="GO" id="GO:0005737">
    <property type="term" value="C:cytoplasm"/>
    <property type="evidence" value="ECO:0007669"/>
    <property type="project" value="TreeGrafter"/>
</dbReference>
<accession>A0A5J4LPS0</accession>
<dbReference type="InterPro" id="IPR027417">
    <property type="entry name" value="P-loop_NTPase"/>
</dbReference>
<dbReference type="GO" id="GO:0016301">
    <property type="term" value="F:kinase activity"/>
    <property type="evidence" value="ECO:0007669"/>
    <property type="project" value="UniProtKB-KW"/>
</dbReference>
<dbReference type="GO" id="GO:0010134">
    <property type="term" value="P:sulfate assimilation via adenylyl sulfate reduction"/>
    <property type="evidence" value="ECO:0007669"/>
    <property type="project" value="TreeGrafter"/>
</dbReference>
<dbReference type="AlphaFoldDB" id="A0A5J4LPS0"/>
<dbReference type="GO" id="GO:0004781">
    <property type="term" value="F:sulfate adenylyltransferase (ATP) activity"/>
    <property type="evidence" value="ECO:0007669"/>
    <property type="project" value="TreeGrafter"/>
</dbReference>
<evidence type="ECO:0000256" key="2">
    <source>
        <dbReference type="SAM" id="MobiDB-lite"/>
    </source>
</evidence>
<gene>
    <name evidence="4" type="primary">cysC_2</name>
    <name evidence="4" type="ORF">San01_64800</name>
</gene>
<feature type="domain" description="APS kinase" evidence="3">
    <location>
        <begin position="12"/>
        <end position="162"/>
    </location>
</feature>
<dbReference type="PANTHER" id="PTHR42700:SF1">
    <property type="entry name" value="SULFATE ADENYLYLTRANSFERASE"/>
    <property type="match status" value="1"/>
</dbReference>
<feature type="region of interest" description="Disordered" evidence="2">
    <location>
        <begin position="192"/>
        <end position="215"/>
    </location>
</feature>
<evidence type="ECO:0000313" key="5">
    <source>
        <dbReference type="Proteomes" id="UP000325598"/>
    </source>
</evidence>
<dbReference type="InterPro" id="IPR050512">
    <property type="entry name" value="Sulf_AdTrans/APS_kinase"/>
</dbReference>
<protein>
    <submittedName>
        <fullName evidence="4">Adenylyl-sulfate kinase</fullName>
    </submittedName>
</protein>
<dbReference type="OrthoDB" id="4322666at2"/>